<dbReference type="Proteomes" id="UP000199656">
    <property type="component" value="Unassembled WGS sequence"/>
</dbReference>
<keyword evidence="2" id="KW-1185">Reference proteome</keyword>
<gene>
    <name evidence="1" type="ORF">SAMN05660909_02895</name>
</gene>
<name>A0A1H4D134_9BACT</name>
<dbReference type="AlphaFoldDB" id="A0A1H4D134"/>
<proteinExistence type="predicted"/>
<evidence type="ECO:0000313" key="2">
    <source>
        <dbReference type="Proteomes" id="UP000199656"/>
    </source>
</evidence>
<reference evidence="2" key="1">
    <citation type="submission" date="2016-10" db="EMBL/GenBank/DDBJ databases">
        <authorList>
            <person name="Varghese N."/>
            <person name="Submissions S."/>
        </authorList>
    </citation>
    <scope>NUCLEOTIDE SEQUENCE [LARGE SCALE GENOMIC DNA]</scope>
    <source>
        <strain evidence="2">DSM 23920</strain>
    </source>
</reference>
<evidence type="ECO:0000313" key="1">
    <source>
        <dbReference type="EMBL" id="SEA66434.1"/>
    </source>
</evidence>
<protein>
    <submittedName>
        <fullName evidence="1">Uncharacterized protein</fullName>
    </submittedName>
</protein>
<dbReference type="SUPFAM" id="SSF51445">
    <property type="entry name" value="(Trans)glycosidases"/>
    <property type="match status" value="1"/>
</dbReference>
<dbReference type="InterPro" id="IPR006311">
    <property type="entry name" value="TAT_signal"/>
</dbReference>
<dbReference type="STRING" id="408074.SAMN05660909_02895"/>
<dbReference type="InterPro" id="IPR017853">
    <property type="entry name" value="GH"/>
</dbReference>
<accession>A0A1H4D134</accession>
<dbReference type="EMBL" id="FNRL01000012">
    <property type="protein sequence ID" value="SEA66434.1"/>
    <property type="molecule type" value="Genomic_DNA"/>
</dbReference>
<sequence length="755" mass="84185">MKDLSRRSFLLSGSLVTAGLFIPRGLFAGWKLEENKALAFPHFPDALHTFVWRNWHLVPLPKIARVVNAQPAEILALGKAMGLPAPPVISEEQQQRSYLTVIRRNWHLLPENQLLQLLGWTKEKLDFTLQEDDFFFIKLGSSKPDCKPLVYRSPGDDARRRVEYIAALIREEFGGGYPAQQEPLFSFVNQLSEPPARKRERHSGFSPRFGYAYFALFGDPLLDPGIDPYPDGYLERMRAAGMDSTWMHIVLSKLTPFPWNPEVSESWERRLDNLASLVQRAKKHGIGIYLYLNEPRFQPLSFFKEHPELKGVTIGNQAALCTSHPAVQQYIVNSIAMITQRVPDLAGFFSITASENFTNCWSHGRGAECLRCGPRGAATVIAELNNLYMQGIKKGSQLHKPGLIVWDWGWQDAYAPAIIPQLPAGAALMSVSEWALEIERGGVKNTIGEYSISAIGPGPRAKKHWALAKQHGLKTIAKIQAGNTWEIAAVPYIPAVENVAQHAANLKKEQVDGLMLGWTLGGYPSPNLEVVAAMGSDAASTPLSAMQQVAASRFCAAGNAVVKAWQAFSTAFKEFPYHSSTVYFAPLQMGPANLLWQQPTGYAATMVGLPYDDVKKWIGNYPAPVFISQLRKVSTGFNEAIRTLKQEVAKRPLQKTEKASLLREIDVAQVVALHYASVANQVEINTLRNQGAGKENRTLIGLLEDEIRLAKELVHIQLRDSRIGFEATNHYFYTPADLVEKIINCRVLLKEWLLA</sequence>
<dbReference type="PROSITE" id="PS51318">
    <property type="entry name" value="TAT"/>
    <property type="match status" value="1"/>
</dbReference>
<organism evidence="1 2">
    <name type="scientific">Chitinophaga terrae</name>
    <name type="common">ex Kim and Jung 2007</name>
    <dbReference type="NCBI Taxonomy" id="408074"/>
    <lineage>
        <taxon>Bacteria</taxon>
        <taxon>Pseudomonadati</taxon>
        <taxon>Bacteroidota</taxon>
        <taxon>Chitinophagia</taxon>
        <taxon>Chitinophagales</taxon>
        <taxon>Chitinophagaceae</taxon>
        <taxon>Chitinophaga</taxon>
    </lineage>
</organism>
<dbReference type="RefSeq" id="WP_211117772.1">
    <property type="nucleotide sequence ID" value="NZ_BKAT01000018.1"/>
</dbReference>
<dbReference type="Gene3D" id="3.20.20.80">
    <property type="entry name" value="Glycosidases"/>
    <property type="match status" value="1"/>
</dbReference>